<sequence>MSRRHRDAFGRISYVDPTHARHEHYLRPRDGRLIRLQVQGTDNAHGYGERSWARTGRLSSRVSSILHLAHWTYSSVLVEGTEERRYDGNAVSELALKWIPSCLVLVVLLLIPQNLEGVFKNGGFYDPVQYRDWRYPKVSRNHKEGAQDAPAGQEEAEENEPLLEGDIEMTAIAPPDPPAFQMFDEKIDEDFDGLPARHFRPRYLCFLQDGPRGPDTEYETCKVTDWIGRRGDYASTDFVLVSYTRNQFLISPEQKWRGKPVPDEATVAAYCRQADADRGMVLAYGMEAARSAGKRAFWIDFECIRDADEVARAHAQSDDVYRICDIVRAAHSLVVLVGPPHDTRPPPGEDEEEEEEEEVDDDDYDNVDGTHHYRRHHHQKQQRRKQGHDPAAMDEWLREWGTRLWTLPEILLCSPERRVKLYAVGGPNPPEEVAKRNVAARCVWPDARLVRQLVDHYEASVQLTPLELVSIALECFSRRQTDQFSRGDVSYALMGLLRRRPAVVRSDGGFEAFARLSLANDSDRLLERLICLQPARRADPWHRVRDAWGARLWDVEPRCQVAGLVDDRTVTLDGAFAAAIQWDRMEQVAFIKRPTLGRLLGKIALRGAPAYLIFGLALTILGGVLMQQSDPSGSSSGPSSESPSSAAALALLVPGLLFLVPAAVITFLIPVMLLDIYQGKFWSTQAHFLGLEGIPSDIGEVERLLFGFNHGRLKWSIAGSPLSRHGRGDDGERVGLPPVHPDSLGHGSRGKEEGDTVFTLIDTYAMTATAFCATRPPTAVIVCGHEGGMQRAILCSYDWRGGIFVRETVIRVKTLVLDRMFRIDRFRFALGHTTGDLGRDITPPSEFAHPGERHQGDRFWDRRMIDLSLLPFMFFASATLSPPATNQNTRDLGNELVNVGIFLAQLFNYILFRKVHVGRLVGAAGLVKGSAVIIKAYITNVPALLFFDVVIGIADGILIPAFIYLTGLWYNGARARILRTVIWASSPYFVSGVVNLLMQMGFGRQKILAPLIASAALTILLSVYACYALGTPEQAVWLWESQKSSPPLARSSDRKSSASIRVLLKKPRTYFFMFTFLLVEAFSQANVDHVSRIDLPLITTEYIFPLILVLFLGIPFTKFRHVQLPIIVILLSLSFVGKIELISVSFSGSGALDDGLLFLQYLGSYAVFLTWALLLTDEVETKAFLGTVCLAFIGYALGRIILGAYYAGVSKTHHEVEFLSKNSASLLPPDLKIVIITFYTLALVILISWGVYRWWSERQHREHITPSVGVYHQQVDDTSHDHVADDNLRFQSRTAAVSGGSRTWGYYG</sequence>
<feature type="transmembrane region" description="Helical" evidence="7">
    <location>
        <begin position="1233"/>
        <end position="1252"/>
    </location>
</feature>
<evidence type="ECO:0000256" key="6">
    <source>
        <dbReference type="SAM" id="MobiDB-lite"/>
    </source>
</evidence>
<comment type="subcellular location">
    <subcellularLocation>
        <location evidence="1">Membrane</location>
        <topology evidence="1">Multi-pass membrane protein</topology>
    </subcellularLocation>
</comment>
<dbReference type="GO" id="GO:0022857">
    <property type="term" value="F:transmembrane transporter activity"/>
    <property type="evidence" value="ECO:0007669"/>
    <property type="project" value="TreeGrafter"/>
</dbReference>
<feature type="transmembrane region" description="Helical" evidence="7">
    <location>
        <begin position="1069"/>
        <end position="1087"/>
    </location>
</feature>
<evidence type="ECO:0000256" key="5">
    <source>
        <dbReference type="ARBA" id="ARBA00023136"/>
    </source>
</evidence>
<feature type="domain" description="Heterokaryon incompatibility" evidence="8">
    <location>
        <begin position="281"/>
        <end position="409"/>
    </location>
</feature>
<evidence type="ECO:0000256" key="4">
    <source>
        <dbReference type="ARBA" id="ARBA00022989"/>
    </source>
</evidence>
<evidence type="ECO:0000313" key="10">
    <source>
        <dbReference type="Proteomes" id="UP000054516"/>
    </source>
</evidence>
<evidence type="ECO:0000256" key="2">
    <source>
        <dbReference type="ARBA" id="ARBA00022448"/>
    </source>
</evidence>
<feature type="compositionally biased region" description="Basic residues" evidence="6">
    <location>
        <begin position="372"/>
        <end position="386"/>
    </location>
</feature>
<dbReference type="Pfam" id="PF06985">
    <property type="entry name" value="HET"/>
    <property type="match status" value="1"/>
</dbReference>
<dbReference type="PANTHER" id="PTHR43791">
    <property type="entry name" value="PERMEASE-RELATED"/>
    <property type="match status" value="1"/>
</dbReference>
<accession>A0A1W2TN55</accession>
<evidence type="ECO:0000256" key="7">
    <source>
        <dbReference type="SAM" id="Phobius"/>
    </source>
</evidence>
<evidence type="ECO:0000256" key="1">
    <source>
        <dbReference type="ARBA" id="ARBA00004141"/>
    </source>
</evidence>
<proteinExistence type="predicted"/>
<feature type="transmembrane region" description="Helical" evidence="7">
    <location>
        <begin position="919"/>
        <end position="938"/>
    </location>
</feature>
<feature type="transmembrane region" description="Helical" evidence="7">
    <location>
        <begin position="1007"/>
        <end position="1029"/>
    </location>
</feature>
<feature type="compositionally biased region" description="Acidic residues" evidence="6">
    <location>
        <begin position="348"/>
        <end position="366"/>
    </location>
</feature>
<protein>
    <submittedName>
        <fullName evidence="9">Putative 3-hydroxyisobutyrate dehydrogenase protein</fullName>
    </submittedName>
</protein>
<feature type="transmembrane region" description="Helical" evidence="7">
    <location>
        <begin position="1183"/>
        <end position="1207"/>
    </location>
</feature>
<feature type="transmembrane region" description="Helical" evidence="7">
    <location>
        <begin position="1093"/>
        <end position="1114"/>
    </location>
</feature>
<name>A0A1W2TN55_ROSNE</name>
<feature type="transmembrane region" description="Helical" evidence="7">
    <location>
        <begin position="1158"/>
        <end position="1176"/>
    </location>
</feature>
<keyword evidence="2" id="KW-0813">Transport</keyword>
<feature type="region of interest" description="Disordered" evidence="6">
    <location>
        <begin position="723"/>
        <end position="751"/>
    </location>
</feature>
<keyword evidence="4 7" id="KW-1133">Transmembrane helix</keyword>
<dbReference type="InterPro" id="IPR010730">
    <property type="entry name" value="HET"/>
</dbReference>
<keyword evidence="10" id="KW-1185">Reference proteome</keyword>
<evidence type="ECO:0000313" key="9">
    <source>
        <dbReference type="EMBL" id="GAP89780.2"/>
    </source>
</evidence>
<evidence type="ECO:0000259" key="8">
    <source>
        <dbReference type="Pfam" id="PF06985"/>
    </source>
</evidence>
<feature type="transmembrane region" description="Helical" evidence="7">
    <location>
        <begin position="864"/>
        <end position="884"/>
    </location>
</feature>
<feature type="region of interest" description="Disordered" evidence="6">
    <location>
        <begin position="337"/>
        <end position="390"/>
    </location>
</feature>
<feature type="transmembrane region" description="Helical" evidence="7">
    <location>
        <begin position="981"/>
        <end position="1001"/>
    </location>
</feature>
<feature type="transmembrane region" description="Helical" evidence="7">
    <location>
        <begin position="646"/>
        <end position="674"/>
    </location>
</feature>
<dbReference type="SUPFAM" id="SSF103473">
    <property type="entry name" value="MFS general substrate transporter"/>
    <property type="match status" value="1"/>
</dbReference>
<dbReference type="STRING" id="77044.A0A1W2TN55"/>
<feature type="transmembrane region" description="Helical" evidence="7">
    <location>
        <begin position="944"/>
        <end position="969"/>
    </location>
</feature>
<gene>
    <name evidence="9" type="ORF">SAMD00023353_3600790</name>
</gene>
<keyword evidence="3 7" id="KW-0812">Transmembrane</keyword>
<feature type="transmembrane region" description="Helical" evidence="7">
    <location>
        <begin position="1126"/>
        <end position="1146"/>
    </location>
</feature>
<evidence type="ECO:0000256" key="3">
    <source>
        <dbReference type="ARBA" id="ARBA00022692"/>
    </source>
</evidence>
<dbReference type="InterPro" id="IPR036259">
    <property type="entry name" value="MFS_trans_sf"/>
</dbReference>
<organism evidence="9">
    <name type="scientific">Rosellinia necatrix</name>
    <name type="common">White root-rot fungus</name>
    <dbReference type="NCBI Taxonomy" id="77044"/>
    <lineage>
        <taxon>Eukaryota</taxon>
        <taxon>Fungi</taxon>
        <taxon>Dikarya</taxon>
        <taxon>Ascomycota</taxon>
        <taxon>Pezizomycotina</taxon>
        <taxon>Sordariomycetes</taxon>
        <taxon>Xylariomycetidae</taxon>
        <taxon>Xylariales</taxon>
        <taxon>Xylariaceae</taxon>
        <taxon>Rosellinia</taxon>
    </lineage>
</organism>
<keyword evidence="5 7" id="KW-0472">Membrane</keyword>
<dbReference type="OrthoDB" id="2624308at2759"/>
<dbReference type="Proteomes" id="UP000054516">
    <property type="component" value="Unassembled WGS sequence"/>
</dbReference>
<reference evidence="9" key="1">
    <citation type="submission" date="2016-03" db="EMBL/GenBank/DDBJ databases">
        <title>Draft genome sequence of Rosellinia necatrix.</title>
        <authorList>
            <person name="Kanematsu S."/>
        </authorList>
    </citation>
    <scope>NUCLEOTIDE SEQUENCE [LARGE SCALE GENOMIC DNA]</scope>
    <source>
        <strain evidence="9">W97</strain>
    </source>
</reference>
<dbReference type="EMBL" id="DF977481">
    <property type="protein sequence ID" value="GAP89780.2"/>
    <property type="molecule type" value="Genomic_DNA"/>
</dbReference>
<dbReference type="PANTHER" id="PTHR43791:SF36">
    <property type="entry name" value="TRANSPORTER, PUTATIVE (AFU_ORTHOLOGUE AFUA_6G08340)-RELATED"/>
    <property type="match status" value="1"/>
</dbReference>
<feature type="transmembrane region" description="Helical" evidence="7">
    <location>
        <begin position="896"/>
        <end position="912"/>
    </location>
</feature>
<dbReference type="GO" id="GO:0016020">
    <property type="term" value="C:membrane"/>
    <property type="evidence" value="ECO:0007669"/>
    <property type="project" value="UniProtKB-SubCell"/>
</dbReference>
<feature type="transmembrane region" description="Helical" evidence="7">
    <location>
        <begin position="603"/>
        <end position="626"/>
    </location>
</feature>